<dbReference type="InterPro" id="IPR005064">
    <property type="entry name" value="BUG"/>
</dbReference>
<dbReference type="Gene3D" id="3.40.190.150">
    <property type="entry name" value="Bordetella uptake gene, domain 1"/>
    <property type="match status" value="1"/>
</dbReference>
<dbReference type="Proteomes" id="UP001596084">
    <property type="component" value="Unassembled WGS sequence"/>
</dbReference>
<organism evidence="3 4">
    <name type="scientific">Polaromonas jejuensis</name>
    <dbReference type="NCBI Taxonomy" id="457502"/>
    <lineage>
        <taxon>Bacteria</taxon>
        <taxon>Pseudomonadati</taxon>
        <taxon>Pseudomonadota</taxon>
        <taxon>Betaproteobacteria</taxon>
        <taxon>Burkholderiales</taxon>
        <taxon>Comamonadaceae</taxon>
        <taxon>Polaromonas</taxon>
    </lineage>
</organism>
<evidence type="ECO:0000313" key="4">
    <source>
        <dbReference type="Proteomes" id="UP001596084"/>
    </source>
</evidence>
<dbReference type="Pfam" id="PF03401">
    <property type="entry name" value="TctC"/>
    <property type="match status" value="1"/>
</dbReference>
<feature type="signal peptide" evidence="2">
    <location>
        <begin position="1"/>
        <end position="37"/>
    </location>
</feature>
<gene>
    <name evidence="3" type="ORF">ACFPP7_08860</name>
</gene>
<keyword evidence="4" id="KW-1185">Reference proteome</keyword>
<keyword evidence="2" id="KW-0732">Signal</keyword>
<accession>A0ABW0QAW6</accession>
<feature type="chain" id="PRO_5045653452" evidence="2">
    <location>
        <begin position="38"/>
        <end position="335"/>
    </location>
</feature>
<dbReference type="EMBL" id="JBHSMX010000012">
    <property type="protein sequence ID" value="MFC5521022.1"/>
    <property type="molecule type" value="Genomic_DNA"/>
</dbReference>
<comment type="similarity">
    <text evidence="1">Belongs to the UPF0065 (bug) family.</text>
</comment>
<comment type="caution">
    <text evidence="3">The sequence shown here is derived from an EMBL/GenBank/DDBJ whole genome shotgun (WGS) entry which is preliminary data.</text>
</comment>
<dbReference type="PANTHER" id="PTHR42928:SF5">
    <property type="entry name" value="BLR1237 PROTEIN"/>
    <property type="match status" value="1"/>
</dbReference>
<sequence>MTFNKTFSLIPTAASVITAISALSGLAFLPLTAAAQAFPTKTITLVNPYAVGGPADQLARVLAKGLGEQLGQPVIVENKAGGGASIGAAFVAKAPADGYTLLYGTSAAHVVTPAATRVPYDGIKDFDFIGIVANVPNVLTVHPGIKANNVKEFIALVKSQPGLLSYASAGLGSSPHIGMEMFKYRTGTFLLHIPYRGAAPATTDMVAGTVPVGMLNISGVQTFIKANRLRALVYGGRKRSPSLPDVPTFAEAGIPNFISGSWYSLAAPAKTPAPVLDRLTKALTAVLVSPEFVNTAAQQSAEIYNFTRAQTRAFVQEDAKTMSELIKGTGIKLTD</sequence>
<dbReference type="CDD" id="cd07012">
    <property type="entry name" value="PBP2_Bug_TTT"/>
    <property type="match status" value="1"/>
</dbReference>
<dbReference type="PANTHER" id="PTHR42928">
    <property type="entry name" value="TRICARBOXYLATE-BINDING PROTEIN"/>
    <property type="match status" value="1"/>
</dbReference>
<protein>
    <submittedName>
        <fullName evidence="3">Bug family tripartite tricarboxylate transporter substrate binding protein</fullName>
    </submittedName>
</protein>
<reference evidence="4" key="1">
    <citation type="journal article" date="2019" name="Int. J. Syst. Evol. Microbiol.">
        <title>The Global Catalogue of Microorganisms (GCM) 10K type strain sequencing project: providing services to taxonomists for standard genome sequencing and annotation.</title>
        <authorList>
            <consortium name="The Broad Institute Genomics Platform"/>
            <consortium name="The Broad Institute Genome Sequencing Center for Infectious Disease"/>
            <person name="Wu L."/>
            <person name="Ma J."/>
        </authorList>
    </citation>
    <scope>NUCLEOTIDE SEQUENCE [LARGE SCALE GENOMIC DNA]</scope>
    <source>
        <strain evidence="4">CGMCC 4.7277</strain>
    </source>
</reference>
<dbReference type="SUPFAM" id="SSF53850">
    <property type="entry name" value="Periplasmic binding protein-like II"/>
    <property type="match status" value="1"/>
</dbReference>
<proteinExistence type="inferred from homology"/>
<dbReference type="RefSeq" id="WP_068833676.1">
    <property type="nucleotide sequence ID" value="NZ_JBHSMX010000012.1"/>
</dbReference>
<dbReference type="Gene3D" id="3.40.190.10">
    <property type="entry name" value="Periplasmic binding protein-like II"/>
    <property type="match status" value="1"/>
</dbReference>
<evidence type="ECO:0000256" key="1">
    <source>
        <dbReference type="ARBA" id="ARBA00006987"/>
    </source>
</evidence>
<evidence type="ECO:0000256" key="2">
    <source>
        <dbReference type="SAM" id="SignalP"/>
    </source>
</evidence>
<dbReference type="InterPro" id="IPR042100">
    <property type="entry name" value="Bug_dom1"/>
</dbReference>
<evidence type="ECO:0000313" key="3">
    <source>
        <dbReference type="EMBL" id="MFC5521022.1"/>
    </source>
</evidence>
<dbReference type="PIRSF" id="PIRSF017082">
    <property type="entry name" value="YflP"/>
    <property type="match status" value="1"/>
</dbReference>
<name>A0ABW0QAW6_9BURK</name>